<keyword evidence="5" id="KW-0289">Folate biosynthesis</keyword>
<sequence>MTALASRIYSGHAPLAALGPGERALAYGDGLFTTARVHAGRVVWREAHLRRLQEGAARLGFAAPDAGFLDAAIDELLAAAPADAVLKLILGRGAGGRGYAPDPGAEPTLVLALFPPPPPPPPALALRWCALRLAAQPALAGIKHLNRLEQVLARAEWSAPGIHEGLLRDAAGDVICATAANVFARIDGRWRTPPVNACGVAGIARAWVRENADVEIAPLSPAALEAADAVFLCNAVRGILPVGSLAGRRWTAHPALLDLRRTLARAEPAFA</sequence>
<dbReference type="GO" id="GO:0046656">
    <property type="term" value="P:folic acid biosynthetic process"/>
    <property type="evidence" value="ECO:0007669"/>
    <property type="project" value="UniProtKB-KW"/>
</dbReference>
<keyword evidence="4" id="KW-0663">Pyridoxal phosphate</keyword>
<comment type="caution">
    <text evidence="11">The sequence shown here is derived from an EMBL/GenBank/DDBJ whole genome shotgun (WGS) entry which is preliminary data.</text>
</comment>
<comment type="cofactor">
    <cofactor evidence="1">
        <name>pyridoxal 5'-phosphate</name>
        <dbReference type="ChEBI" id="CHEBI:597326"/>
    </cofactor>
</comment>
<keyword evidence="6" id="KW-0456">Lyase</keyword>
<organism evidence="11 12">
    <name type="scientific">Arenimonas composti TR7-09 = DSM 18010</name>
    <dbReference type="NCBI Taxonomy" id="1121013"/>
    <lineage>
        <taxon>Bacteria</taxon>
        <taxon>Pseudomonadati</taxon>
        <taxon>Pseudomonadota</taxon>
        <taxon>Gammaproteobacteria</taxon>
        <taxon>Lysobacterales</taxon>
        <taxon>Lysobacteraceae</taxon>
        <taxon>Arenimonas</taxon>
    </lineage>
</organism>
<evidence type="ECO:0000256" key="3">
    <source>
        <dbReference type="ARBA" id="ARBA00011738"/>
    </source>
</evidence>
<dbReference type="EMBL" id="AWXU01000020">
    <property type="protein sequence ID" value="KFN50432.1"/>
    <property type="molecule type" value="Genomic_DNA"/>
</dbReference>
<dbReference type="GO" id="GO:0030170">
    <property type="term" value="F:pyridoxal phosphate binding"/>
    <property type="evidence" value="ECO:0007669"/>
    <property type="project" value="InterPro"/>
</dbReference>
<protein>
    <recommendedName>
        <fullName evidence="8 10">Aminodeoxychorismate lyase</fullName>
        <ecNumber evidence="8 10">4.1.3.38</ecNumber>
    </recommendedName>
</protein>
<dbReference type="GO" id="GO:0008696">
    <property type="term" value="F:4-amino-4-deoxychorismate lyase activity"/>
    <property type="evidence" value="ECO:0007669"/>
    <property type="project" value="UniProtKB-UniRule"/>
</dbReference>
<dbReference type="AlphaFoldDB" id="A0A091BG12"/>
<dbReference type="EC" id="4.1.3.38" evidence="8 10"/>
<comment type="pathway">
    <text evidence="7">Cofactor biosynthesis; tetrahydrofolate biosynthesis; 4-aminobenzoate from chorismate: step 2/2.</text>
</comment>
<dbReference type="Gene3D" id="3.20.10.10">
    <property type="entry name" value="D-amino Acid Aminotransferase, subunit A, domain 2"/>
    <property type="match status" value="1"/>
</dbReference>
<dbReference type="InterPro" id="IPR050571">
    <property type="entry name" value="Class-IV_PLP-Dep_Aminotrnsfr"/>
</dbReference>
<dbReference type="NCBIfam" id="TIGR03461">
    <property type="entry name" value="pabC_Proteo"/>
    <property type="match status" value="1"/>
</dbReference>
<proteinExistence type="inferred from homology"/>
<dbReference type="InterPro" id="IPR001544">
    <property type="entry name" value="Aminotrans_IV"/>
</dbReference>
<accession>A0A091BG12</accession>
<dbReference type="GO" id="GO:0008153">
    <property type="term" value="P:4-aminobenzoate biosynthetic process"/>
    <property type="evidence" value="ECO:0007669"/>
    <property type="project" value="UniProtKB-UniRule"/>
</dbReference>
<gene>
    <name evidence="11" type="ORF">P873_07150</name>
</gene>
<reference evidence="11 12" key="1">
    <citation type="submission" date="2013-09" db="EMBL/GenBank/DDBJ databases">
        <title>Genome sequencing of Arenimonas composti.</title>
        <authorList>
            <person name="Chen F."/>
            <person name="Wang G."/>
        </authorList>
    </citation>
    <scope>NUCLEOTIDE SEQUENCE [LARGE SCALE GENOMIC DNA]</scope>
    <source>
        <strain evidence="11 12">TR7-09</strain>
    </source>
</reference>
<evidence type="ECO:0000256" key="6">
    <source>
        <dbReference type="ARBA" id="ARBA00023239"/>
    </source>
</evidence>
<evidence type="ECO:0000256" key="1">
    <source>
        <dbReference type="ARBA" id="ARBA00001933"/>
    </source>
</evidence>
<dbReference type="InterPro" id="IPR043132">
    <property type="entry name" value="BCAT-like_C"/>
</dbReference>
<dbReference type="eggNOG" id="COG0115">
    <property type="taxonomic scope" value="Bacteria"/>
</dbReference>
<name>A0A091BG12_9GAMM</name>
<evidence type="ECO:0000256" key="8">
    <source>
        <dbReference type="ARBA" id="ARBA00035676"/>
    </source>
</evidence>
<evidence type="ECO:0000256" key="4">
    <source>
        <dbReference type="ARBA" id="ARBA00022898"/>
    </source>
</evidence>
<comment type="similarity">
    <text evidence="2">Belongs to the class-IV pyridoxal-phosphate-dependent aminotransferase family.</text>
</comment>
<evidence type="ECO:0000256" key="5">
    <source>
        <dbReference type="ARBA" id="ARBA00022909"/>
    </source>
</evidence>
<dbReference type="InterPro" id="IPR036038">
    <property type="entry name" value="Aminotransferase-like"/>
</dbReference>
<evidence type="ECO:0000256" key="9">
    <source>
        <dbReference type="ARBA" id="ARBA00049529"/>
    </source>
</evidence>
<dbReference type="SUPFAM" id="SSF56752">
    <property type="entry name" value="D-aminoacid aminotransferase-like PLP-dependent enzymes"/>
    <property type="match status" value="1"/>
</dbReference>
<comment type="catalytic activity">
    <reaction evidence="9">
        <text>4-amino-4-deoxychorismate = 4-aminobenzoate + pyruvate + H(+)</text>
        <dbReference type="Rhea" id="RHEA:16201"/>
        <dbReference type="ChEBI" id="CHEBI:15361"/>
        <dbReference type="ChEBI" id="CHEBI:15378"/>
        <dbReference type="ChEBI" id="CHEBI:17836"/>
        <dbReference type="ChEBI" id="CHEBI:58406"/>
        <dbReference type="EC" id="4.1.3.38"/>
    </reaction>
</comment>
<evidence type="ECO:0000256" key="7">
    <source>
        <dbReference type="ARBA" id="ARBA00035633"/>
    </source>
</evidence>
<evidence type="ECO:0000256" key="2">
    <source>
        <dbReference type="ARBA" id="ARBA00009320"/>
    </source>
</evidence>
<dbReference type="Gene3D" id="3.30.470.10">
    <property type="match status" value="1"/>
</dbReference>
<keyword evidence="12" id="KW-1185">Reference proteome</keyword>
<evidence type="ECO:0000313" key="11">
    <source>
        <dbReference type="EMBL" id="KFN50432.1"/>
    </source>
</evidence>
<dbReference type="Pfam" id="PF01063">
    <property type="entry name" value="Aminotran_4"/>
    <property type="match status" value="1"/>
</dbReference>
<dbReference type="PANTHER" id="PTHR42743">
    <property type="entry name" value="AMINO-ACID AMINOTRANSFERASE"/>
    <property type="match status" value="1"/>
</dbReference>
<dbReference type="InterPro" id="IPR043131">
    <property type="entry name" value="BCAT-like_N"/>
</dbReference>
<dbReference type="PANTHER" id="PTHR42743:SF2">
    <property type="entry name" value="AMINODEOXYCHORISMATE LYASE"/>
    <property type="match status" value="1"/>
</dbReference>
<dbReference type="InterPro" id="IPR017824">
    <property type="entry name" value="Aminodeoxychorismate_lyase_IV"/>
</dbReference>
<comment type="subunit">
    <text evidence="3">Homodimer.</text>
</comment>
<evidence type="ECO:0000313" key="12">
    <source>
        <dbReference type="Proteomes" id="UP000029391"/>
    </source>
</evidence>
<dbReference type="RefSeq" id="WP_051240137.1">
    <property type="nucleotide sequence ID" value="NZ_AUFF01000014.1"/>
</dbReference>
<evidence type="ECO:0000256" key="10">
    <source>
        <dbReference type="NCBIfam" id="TIGR03461"/>
    </source>
</evidence>
<dbReference type="STRING" id="1121013.GCA_000426365_02807"/>
<dbReference type="GO" id="GO:0005829">
    <property type="term" value="C:cytosol"/>
    <property type="evidence" value="ECO:0007669"/>
    <property type="project" value="TreeGrafter"/>
</dbReference>
<dbReference type="OrthoDB" id="9805628at2"/>
<dbReference type="Proteomes" id="UP000029391">
    <property type="component" value="Unassembled WGS sequence"/>
</dbReference>